<keyword evidence="10" id="KW-0464">Manganese</keyword>
<dbReference type="AlphaFoldDB" id="H5Y1V2"/>
<evidence type="ECO:0000313" key="14">
    <source>
        <dbReference type="Proteomes" id="UP000005104"/>
    </source>
</evidence>
<dbReference type="Proteomes" id="UP000005104">
    <property type="component" value="Chromosome"/>
</dbReference>
<reference evidence="13 14" key="1">
    <citation type="submission" date="2011-11" db="EMBL/GenBank/DDBJ databases">
        <title>The Noncontiguous Finished genome of Desulfosporosinus youngiae DSM 17734.</title>
        <authorList>
            <consortium name="US DOE Joint Genome Institute (JGI-PGF)"/>
            <person name="Lucas S."/>
            <person name="Han J."/>
            <person name="Lapidus A."/>
            <person name="Cheng J.-F."/>
            <person name="Goodwin L."/>
            <person name="Pitluck S."/>
            <person name="Peters L."/>
            <person name="Ovchinnikova G."/>
            <person name="Lu M."/>
            <person name="Land M.L."/>
            <person name="Hauser L."/>
            <person name="Pester M."/>
            <person name="Spring S."/>
            <person name="Ollivier B."/>
            <person name="Rattei T."/>
            <person name="Klenk H.-P."/>
            <person name="Wagner M."/>
            <person name="Loy A."/>
            <person name="Woyke T.J."/>
        </authorList>
    </citation>
    <scope>NUCLEOTIDE SEQUENCE [LARGE SCALE GENOMIC DNA]</scope>
    <source>
        <strain evidence="13 14">DSM 17734</strain>
    </source>
</reference>
<dbReference type="Pfam" id="PF01325">
    <property type="entry name" value="Fe_dep_repress"/>
    <property type="match status" value="1"/>
</dbReference>
<dbReference type="InterPro" id="IPR036390">
    <property type="entry name" value="WH_DNA-bd_sf"/>
</dbReference>
<name>H5Y1V2_9FIRM</name>
<organism evidence="13 14">
    <name type="scientific">Desulfosporosinus youngiae DSM 17734</name>
    <dbReference type="NCBI Taxonomy" id="768710"/>
    <lineage>
        <taxon>Bacteria</taxon>
        <taxon>Bacillati</taxon>
        <taxon>Bacillota</taxon>
        <taxon>Clostridia</taxon>
        <taxon>Eubacteriales</taxon>
        <taxon>Desulfitobacteriaceae</taxon>
        <taxon>Desulfosporosinus</taxon>
    </lineage>
</organism>
<keyword evidence="7" id="KW-0238">DNA-binding</keyword>
<keyword evidence="5" id="KW-0678">Repressor</keyword>
<dbReference type="InterPro" id="IPR036421">
    <property type="entry name" value="Fe_dep_repressor_sf"/>
</dbReference>
<dbReference type="Gene3D" id="1.10.10.10">
    <property type="entry name" value="Winged helix-like DNA-binding domain superfamily/Winged helix DNA-binding domain"/>
    <property type="match status" value="1"/>
</dbReference>
<keyword evidence="8" id="KW-0010">Activator</keyword>
<dbReference type="STRING" id="768710.DesyoDRAFT_0831"/>
<dbReference type="GO" id="GO:0046983">
    <property type="term" value="F:protein dimerization activity"/>
    <property type="evidence" value="ECO:0007669"/>
    <property type="project" value="InterPro"/>
</dbReference>
<evidence type="ECO:0000256" key="1">
    <source>
        <dbReference type="ARBA" id="ARBA00004496"/>
    </source>
</evidence>
<evidence type="ECO:0000256" key="9">
    <source>
        <dbReference type="ARBA" id="ARBA00023163"/>
    </source>
</evidence>
<evidence type="ECO:0000256" key="3">
    <source>
        <dbReference type="ARBA" id="ARBA00011738"/>
    </source>
</evidence>
<dbReference type="eggNOG" id="COG1321">
    <property type="taxonomic scope" value="Bacteria"/>
</dbReference>
<accession>H5Y1V2</accession>
<dbReference type="PROSITE" id="PS50944">
    <property type="entry name" value="HTH_DTXR"/>
    <property type="match status" value="1"/>
</dbReference>
<dbReference type="InterPro" id="IPR022689">
    <property type="entry name" value="Iron_dep_repressor"/>
</dbReference>
<dbReference type="SUPFAM" id="SSF46785">
    <property type="entry name" value="Winged helix' DNA-binding domain"/>
    <property type="match status" value="1"/>
</dbReference>
<evidence type="ECO:0000256" key="4">
    <source>
        <dbReference type="ARBA" id="ARBA00022490"/>
    </source>
</evidence>
<dbReference type="PANTHER" id="PTHR33238">
    <property type="entry name" value="IRON (METAL) DEPENDENT REPRESSOR, DTXR FAMILY"/>
    <property type="match status" value="1"/>
</dbReference>
<evidence type="ECO:0000256" key="10">
    <source>
        <dbReference type="ARBA" id="ARBA00023211"/>
    </source>
</evidence>
<comment type="similarity">
    <text evidence="2">Belongs to the DtxR/MntR family.</text>
</comment>
<dbReference type="RefSeq" id="WP_007779731.1">
    <property type="nucleotide sequence ID" value="NZ_CM001441.1"/>
</dbReference>
<evidence type="ECO:0000259" key="12">
    <source>
        <dbReference type="PROSITE" id="PS50944"/>
    </source>
</evidence>
<dbReference type="PANTHER" id="PTHR33238:SF11">
    <property type="entry name" value="TRANSCRIPTIONAL REGULATOR MNTR"/>
    <property type="match status" value="1"/>
</dbReference>
<evidence type="ECO:0000256" key="8">
    <source>
        <dbReference type="ARBA" id="ARBA00023159"/>
    </source>
</evidence>
<evidence type="ECO:0000256" key="5">
    <source>
        <dbReference type="ARBA" id="ARBA00022491"/>
    </source>
</evidence>
<dbReference type="GO" id="GO:0046914">
    <property type="term" value="F:transition metal ion binding"/>
    <property type="evidence" value="ECO:0007669"/>
    <property type="project" value="InterPro"/>
</dbReference>
<comment type="subunit">
    <text evidence="3">Homodimer.</text>
</comment>
<dbReference type="HOGENOM" id="CLU_069532_3_0_9"/>
<keyword evidence="4" id="KW-0963">Cytoplasm</keyword>
<dbReference type="GO" id="GO:0003677">
    <property type="term" value="F:DNA binding"/>
    <property type="evidence" value="ECO:0007669"/>
    <property type="project" value="UniProtKB-KW"/>
</dbReference>
<dbReference type="Gene3D" id="1.10.60.10">
    <property type="entry name" value="Iron dependent repressor, metal binding and dimerisation domain"/>
    <property type="match status" value="1"/>
</dbReference>
<feature type="domain" description="HTH dtxR-type" evidence="12">
    <location>
        <begin position="25"/>
        <end position="86"/>
    </location>
</feature>
<evidence type="ECO:0000256" key="2">
    <source>
        <dbReference type="ARBA" id="ARBA00007871"/>
    </source>
</evidence>
<evidence type="ECO:0000313" key="13">
    <source>
        <dbReference type="EMBL" id="EHQ88003.1"/>
    </source>
</evidence>
<gene>
    <name evidence="13" type="ORF">DesyoDRAFT_0831</name>
</gene>
<sequence length="163" mass="18831">MGNNTDLEFRTVRGYQLISRQEGHLTPAMEDYLEMVYRLCLRNSYTRVGIISEELHVKPSSTSKMISRLVDQGYLEYDHHESILLTKNGRETGAYLLGRHNTVEQFLQLIGCAQPLEETELIEHSLSPATVSQLNTLLEFFKSEECIIEKYEQFKKEKGVLTE</sequence>
<evidence type="ECO:0000256" key="7">
    <source>
        <dbReference type="ARBA" id="ARBA00023125"/>
    </source>
</evidence>
<dbReference type="GO" id="GO:0003700">
    <property type="term" value="F:DNA-binding transcription factor activity"/>
    <property type="evidence" value="ECO:0007669"/>
    <property type="project" value="InterPro"/>
</dbReference>
<dbReference type="SMART" id="SM00529">
    <property type="entry name" value="HTH_DTXR"/>
    <property type="match status" value="1"/>
</dbReference>
<keyword evidence="9" id="KW-0804">Transcription</keyword>
<dbReference type="InterPro" id="IPR001367">
    <property type="entry name" value="Fe_dep_repressor"/>
</dbReference>
<dbReference type="InterPro" id="IPR022687">
    <property type="entry name" value="HTH_DTXR"/>
</dbReference>
<comment type="subcellular location">
    <subcellularLocation>
        <location evidence="1">Cytoplasm</location>
    </subcellularLocation>
</comment>
<dbReference type="InterPro" id="IPR036388">
    <property type="entry name" value="WH-like_DNA-bd_sf"/>
</dbReference>
<keyword evidence="14" id="KW-1185">Reference proteome</keyword>
<dbReference type="GO" id="GO:0005737">
    <property type="term" value="C:cytoplasm"/>
    <property type="evidence" value="ECO:0007669"/>
    <property type="project" value="UniProtKB-SubCell"/>
</dbReference>
<evidence type="ECO:0000256" key="11">
    <source>
        <dbReference type="ARBA" id="ARBA00032593"/>
    </source>
</evidence>
<dbReference type="InterPro" id="IPR050536">
    <property type="entry name" value="DtxR_MntR_Metal-Reg"/>
</dbReference>
<dbReference type="SUPFAM" id="SSF47979">
    <property type="entry name" value="Iron-dependent repressor protein, dimerization domain"/>
    <property type="match status" value="1"/>
</dbReference>
<evidence type="ECO:0000256" key="6">
    <source>
        <dbReference type="ARBA" id="ARBA00023015"/>
    </source>
</evidence>
<dbReference type="Pfam" id="PF02742">
    <property type="entry name" value="Fe_dep_repr_C"/>
    <property type="match status" value="1"/>
</dbReference>
<protein>
    <recommendedName>
        <fullName evidence="11">Manganese transport regulator</fullName>
    </recommendedName>
</protein>
<dbReference type="OrthoDB" id="9791355at2"/>
<keyword evidence="6" id="KW-0805">Transcription regulation</keyword>
<dbReference type="EMBL" id="CM001441">
    <property type="protein sequence ID" value="EHQ88003.1"/>
    <property type="molecule type" value="Genomic_DNA"/>
</dbReference>
<proteinExistence type="inferred from homology"/>